<dbReference type="CDD" id="cd12148">
    <property type="entry name" value="fungal_TF_MHR"/>
    <property type="match status" value="1"/>
</dbReference>
<organism evidence="5 6">
    <name type="scientific">Morchella conica CCBAS932</name>
    <dbReference type="NCBI Taxonomy" id="1392247"/>
    <lineage>
        <taxon>Eukaryota</taxon>
        <taxon>Fungi</taxon>
        <taxon>Dikarya</taxon>
        <taxon>Ascomycota</taxon>
        <taxon>Pezizomycotina</taxon>
        <taxon>Pezizomycetes</taxon>
        <taxon>Pezizales</taxon>
        <taxon>Morchellaceae</taxon>
        <taxon>Morchella</taxon>
    </lineage>
</organism>
<evidence type="ECO:0008006" key="7">
    <source>
        <dbReference type="Google" id="ProtNLM"/>
    </source>
</evidence>
<gene>
    <name evidence="5" type="ORF">P167DRAFT_483941</name>
</gene>
<evidence type="ECO:0000256" key="2">
    <source>
        <dbReference type="ARBA" id="ARBA00023125"/>
    </source>
</evidence>
<keyword evidence="1" id="KW-0805">Transcription regulation</keyword>
<sequence length="617" mass="69034">MISSKTSENLNPLTESSEFSLSKELVGLLPENFRPKSNDEFKWKSTQTFKIFTHDNLPPYETTLMAIEGLFQIQSASLHLQFIHEDEARELLKNAYSGSSSSSDLCELFAAAAVGSQWEERVPTETIHCYFNTTKAHLDDCLEEDDLRGMRILGLCSLFLMSEKRISSYSYIGNALQIGYSRGLQYTQKPENIPLKCWVGLRRLWRTLVFFESWIAASLGRIPVYSLRCNNVDLSESEKALDNQGTVKCNAIQVELLKIGILNAKILKGVFAPSTVSLSVVREFMLELEGWFDDLPDSMRLASMLGPDVSPGERTTVFTIHIMYLATIILLTRRVMVGVLGGKGSYLDGTLKDSMPYVSACISAAKQTAGILALLYAEWDGGLFKKCWLAICSSFNASVILLFSAAHKKMLGEPRISYQNDLFDAAKCIAAIEVSAEIDEVSRCYLKILAPFREAVEERDKVYSPFDRASHPPFDWRQSAVSFQDPGQYGLYGTPLPEDSEITNGLLDMIGKPYVYNQGCSDRFTSPEYKSYFDASIGVSQIYSPSSSSPRTIETPFSDFNSKTIDTPSLLEVNVCPSKKRGRQTELDDGREGICWSGNKRSRYSPRALEAFLKRVA</sequence>
<protein>
    <recommendedName>
        <fullName evidence="7">Transcription factor domain-containing protein</fullName>
    </recommendedName>
</protein>
<dbReference type="STRING" id="1392247.A0A3N4KW80"/>
<dbReference type="AlphaFoldDB" id="A0A3N4KW80"/>
<evidence type="ECO:0000256" key="1">
    <source>
        <dbReference type="ARBA" id="ARBA00023015"/>
    </source>
</evidence>
<proteinExistence type="predicted"/>
<evidence type="ECO:0000256" key="4">
    <source>
        <dbReference type="ARBA" id="ARBA00023242"/>
    </source>
</evidence>
<reference evidence="5 6" key="1">
    <citation type="journal article" date="2018" name="Nat. Ecol. Evol.">
        <title>Pezizomycetes genomes reveal the molecular basis of ectomycorrhizal truffle lifestyle.</title>
        <authorList>
            <person name="Murat C."/>
            <person name="Payen T."/>
            <person name="Noel B."/>
            <person name="Kuo A."/>
            <person name="Morin E."/>
            <person name="Chen J."/>
            <person name="Kohler A."/>
            <person name="Krizsan K."/>
            <person name="Balestrini R."/>
            <person name="Da Silva C."/>
            <person name="Montanini B."/>
            <person name="Hainaut M."/>
            <person name="Levati E."/>
            <person name="Barry K.W."/>
            <person name="Belfiori B."/>
            <person name="Cichocki N."/>
            <person name="Clum A."/>
            <person name="Dockter R.B."/>
            <person name="Fauchery L."/>
            <person name="Guy J."/>
            <person name="Iotti M."/>
            <person name="Le Tacon F."/>
            <person name="Lindquist E.A."/>
            <person name="Lipzen A."/>
            <person name="Malagnac F."/>
            <person name="Mello A."/>
            <person name="Molinier V."/>
            <person name="Miyauchi S."/>
            <person name="Poulain J."/>
            <person name="Riccioni C."/>
            <person name="Rubini A."/>
            <person name="Sitrit Y."/>
            <person name="Splivallo R."/>
            <person name="Traeger S."/>
            <person name="Wang M."/>
            <person name="Zifcakova L."/>
            <person name="Wipf D."/>
            <person name="Zambonelli A."/>
            <person name="Paolocci F."/>
            <person name="Nowrousian M."/>
            <person name="Ottonello S."/>
            <person name="Baldrian P."/>
            <person name="Spatafora J.W."/>
            <person name="Henrissat B."/>
            <person name="Nagy L.G."/>
            <person name="Aury J.M."/>
            <person name="Wincker P."/>
            <person name="Grigoriev I.V."/>
            <person name="Bonfante P."/>
            <person name="Martin F.M."/>
        </authorList>
    </citation>
    <scope>NUCLEOTIDE SEQUENCE [LARGE SCALE GENOMIC DNA]</scope>
    <source>
        <strain evidence="5 6">CCBAS932</strain>
    </source>
</reference>
<evidence type="ECO:0000256" key="3">
    <source>
        <dbReference type="ARBA" id="ARBA00023163"/>
    </source>
</evidence>
<keyword evidence="2" id="KW-0238">DNA-binding</keyword>
<accession>A0A3N4KW80</accession>
<keyword evidence="4" id="KW-0539">Nucleus</keyword>
<dbReference type="GO" id="GO:0003677">
    <property type="term" value="F:DNA binding"/>
    <property type="evidence" value="ECO:0007669"/>
    <property type="project" value="UniProtKB-KW"/>
</dbReference>
<keyword evidence="6" id="KW-1185">Reference proteome</keyword>
<dbReference type="PANTHER" id="PTHR47424:SF3">
    <property type="entry name" value="REGULATORY PROTEIN GAL4"/>
    <property type="match status" value="1"/>
</dbReference>
<dbReference type="OrthoDB" id="1919336at2759"/>
<dbReference type="EMBL" id="ML119116">
    <property type="protein sequence ID" value="RPB14814.1"/>
    <property type="molecule type" value="Genomic_DNA"/>
</dbReference>
<keyword evidence="3" id="KW-0804">Transcription</keyword>
<evidence type="ECO:0000313" key="5">
    <source>
        <dbReference type="EMBL" id="RPB14814.1"/>
    </source>
</evidence>
<dbReference type="InParanoid" id="A0A3N4KW80"/>
<name>A0A3N4KW80_9PEZI</name>
<dbReference type="InterPro" id="IPR051127">
    <property type="entry name" value="Fungal_SecMet_Regulators"/>
</dbReference>
<dbReference type="PANTHER" id="PTHR47424">
    <property type="entry name" value="REGULATORY PROTEIN GAL4"/>
    <property type="match status" value="1"/>
</dbReference>
<evidence type="ECO:0000313" key="6">
    <source>
        <dbReference type="Proteomes" id="UP000277580"/>
    </source>
</evidence>
<dbReference type="Proteomes" id="UP000277580">
    <property type="component" value="Unassembled WGS sequence"/>
</dbReference>